<sequence length="72" mass="7939">MDILETLLNIIALGSFAMVIVPLVLVLGTRHLPQPLLPNPAILLPIGLILLVAARHFLSEWYGKVPIYVVEE</sequence>
<proteinExistence type="predicted"/>
<name>F8AFC3_PYRYC</name>
<accession>F8AFC3</accession>
<dbReference type="Proteomes" id="UP000008386">
    <property type="component" value="Chromosome"/>
</dbReference>
<dbReference type="STRING" id="529709.PYCH_12840"/>
<dbReference type="RefSeq" id="WP_013906012.1">
    <property type="nucleotide sequence ID" value="NC_015680.1"/>
</dbReference>
<keyword evidence="1" id="KW-1133">Transmembrane helix</keyword>
<reference evidence="2 3" key="1">
    <citation type="journal article" date="2011" name="J. Bacteriol.">
        <title>Complete genome sequence of the obligate piezophilic hyperthermophilic archaeon Pyrococcus yayanosii CH1.</title>
        <authorList>
            <person name="Jun X."/>
            <person name="Lupeng L."/>
            <person name="Minjuan X."/>
            <person name="Oger P."/>
            <person name="Fengping W."/>
            <person name="Jebbar M."/>
            <person name="Xiang X."/>
        </authorList>
    </citation>
    <scope>NUCLEOTIDE SEQUENCE [LARGE SCALE GENOMIC DNA]</scope>
    <source>
        <strain evidence="3">CH1 / JCM 16557</strain>
    </source>
</reference>
<keyword evidence="3" id="KW-1185">Reference proteome</keyword>
<dbReference type="HOGENOM" id="CLU_2713010_0_0_2"/>
<dbReference type="GeneID" id="10837856"/>
<keyword evidence="1" id="KW-0472">Membrane</keyword>
<feature type="transmembrane region" description="Helical" evidence="1">
    <location>
        <begin position="6"/>
        <end position="28"/>
    </location>
</feature>
<organism evidence="2 3">
    <name type="scientific">Pyrococcus yayanosii (strain CH1 / JCM 16557)</name>
    <dbReference type="NCBI Taxonomy" id="529709"/>
    <lineage>
        <taxon>Archaea</taxon>
        <taxon>Methanobacteriati</taxon>
        <taxon>Methanobacteriota</taxon>
        <taxon>Thermococci</taxon>
        <taxon>Thermococcales</taxon>
        <taxon>Thermococcaceae</taxon>
        <taxon>Pyrococcus</taxon>
    </lineage>
</organism>
<dbReference type="EMBL" id="CP002779">
    <property type="protein sequence ID" value="AEH24956.1"/>
    <property type="molecule type" value="Genomic_DNA"/>
</dbReference>
<evidence type="ECO:0000313" key="2">
    <source>
        <dbReference type="EMBL" id="AEH24956.1"/>
    </source>
</evidence>
<keyword evidence="1" id="KW-0812">Transmembrane</keyword>
<dbReference type="AlphaFoldDB" id="F8AFC3"/>
<dbReference type="KEGG" id="pya:PYCH_12840"/>
<evidence type="ECO:0000313" key="3">
    <source>
        <dbReference type="Proteomes" id="UP000008386"/>
    </source>
</evidence>
<evidence type="ECO:0000256" key="1">
    <source>
        <dbReference type="SAM" id="Phobius"/>
    </source>
</evidence>
<protein>
    <submittedName>
        <fullName evidence="2">Uncharacterized protein</fullName>
    </submittedName>
</protein>
<gene>
    <name evidence="2" type="ordered locus">PYCH_12840</name>
</gene>
<feature type="transmembrane region" description="Helical" evidence="1">
    <location>
        <begin position="40"/>
        <end position="58"/>
    </location>
</feature>